<organism evidence="1 2">
    <name type="scientific">Haematococcus lacustris</name>
    <name type="common">Green alga</name>
    <name type="synonym">Haematococcus pluvialis</name>
    <dbReference type="NCBI Taxonomy" id="44745"/>
    <lineage>
        <taxon>Eukaryota</taxon>
        <taxon>Viridiplantae</taxon>
        <taxon>Chlorophyta</taxon>
        <taxon>core chlorophytes</taxon>
        <taxon>Chlorophyceae</taxon>
        <taxon>CS clade</taxon>
        <taxon>Chlamydomonadales</taxon>
        <taxon>Haematococcaceae</taxon>
        <taxon>Haematococcus</taxon>
    </lineage>
</organism>
<proteinExistence type="predicted"/>
<evidence type="ECO:0000313" key="1">
    <source>
        <dbReference type="EMBL" id="GFH15293.1"/>
    </source>
</evidence>
<dbReference type="EMBL" id="BLLF01000830">
    <property type="protein sequence ID" value="GFH15293.1"/>
    <property type="molecule type" value="Genomic_DNA"/>
</dbReference>
<gene>
    <name evidence="1" type="ORF">HaLaN_11494</name>
</gene>
<name>A0A699YYB5_HAELA</name>
<keyword evidence="2" id="KW-1185">Reference proteome</keyword>
<reference evidence="1 2" key="1">
    <citation type="submission" date="2020-02" db="EMBL/GenBank/DDBJ databases">
        <title>Draft genome sequence of Haematococcus lacustris strain NIES-144.</title>
        <authorList>
            <person name="Morimoto D."/>
            <person name="Nakagawa S."/>
            <person name="Yoshida T."/>
            <person name="Sawayama S."/>
        </authorList>
    </citation>
    <scope>NUCLEOTIDE SEQUENCE [LARGE SCALE GENOMIC DNA]</scope>
    <source>
        <strain evidence="1 2">NIES-144</strain>
    </source>
</reference>
<accession>A0A699YYB5</accession>
<dbReference type="AlphaFoldDB" id="A0A699YYB5"/>
<protein>
    <submittedName>
        <fullName evidence="1">Uncharacterized protein</fullName>
    </submittedName>
</protein>
<dbReference type="Proteomes" id="UP000485058">
    <property type="component" value="Unassembled WGS sequence"/>
</dbReference>
<evidence type="ECO:0000313" key="2">
    <source>
        <dbReference type="Proteomes" id="UP000485058"/>
    </source>
</evidence>
<sequence>MILQTFTYPDAGYTQAGTEVFTQPMHAWNFPINMEGKVFKQPTYKEYTRNVFKPGQEAQCRNAA</sequence>
<comment type="caution">
    <text evidence="1">The sequence shown here is derived from an EMBL/GenBank/DDBJ whole genome shotgun (WGS) entry which is preliminary data.</text>
</comment>